<evidence type="ECO:0000313" key="1">
    <source>
        <dbReference type="EMBL" id="GFY21483.1"/>
    </source>
</evidence>
<sequence>MDDRKSLVKKKKQKLKRFIAVENPLPQRTLAEKLQLLWEGFFQLRTRDGRVKKLYSGYQFSICQRELISIEEALNIDITFRSVATAQSCDTGQGIKKCLCKKKLL</sequence>
<organism evidence="1 2">
    <name type="scientific">Trichonephila clavipes</name>
    <name type="common">Golden silk orbweaver</name>
    <name type="synonym">Nephila clavipes</name>
    <dbReference type="NCBI Taxonomy" id="2585209"/>
    <lineage>
        <taxon>Eukaryota</taxon>
        <taxon>Metazoa</taxon>
        <taxon>Ecdysozoa</taxon>
        <taxon>Arthropoda</taxon>
        <taxon>Chelicerata</taxon>
        <taxon>Arachnida</taxon>
        <taxon>Araneae</taxon>
        <taxon>Araneomorphae</taxon>
        <taxon>Entelegynae</taxon>
        <taxon>Araneoidea</taxon>
        <taxon>Nephilidae</taxon>
        <taxon>Trichonephila</taxon>
    </lineage>
</organism>
<keyword evidence="2" id="KW-1185">Reference proteome</keyword>
<dbReference type="EMBL" id="BMAU01021358">
    <property type="protein sequence ID" value="GFY21483.1"/>
    <property type="molecule type" value="Genomic_DNA"/>
</dbReference>
<dbReference type="AlphaFoldDB" id="A0A8X6T8J9"/>
<gene>
    <name evidence="1" type="ORF">TNCV_1166311</name>
</gene>
<proteinExistence type="predicted"/>
<protein>
    <submittedName>
        <fullName evidence="1">Uncharacterized protein</fullName>
    </submittedName>
</protein>
<name>A0A8X6T8J9_TRICX</name>
<evidence type="ECO:0000313" key="2">
    <source>
        <dbReference type="Proteomes" id="UP000887159"/>
    </source>
</evidence>
<comment type="caution">
    <text evidence="1">The sequence shown here is derived from an EMBL/GenBank/DDBJ whole genome shotgun (WGS) entry which is preliminary data.</text>
</comment>
<reference evidence="1" key="1">
    <citation type="submission" date="2020-08" db="EMBL/GenBank/DDBJ databases">
        <title>Multicomponent nature underlies the extraordinary mechanical properties of spider dragline silk.</title>
        <authorList>
            <person name="Kono N."/>
            <person name="Nakamura H."/>
            <person name="Mori M."/>
            <person name="Yoshida Y."/>
            <person name="Ohtoshi R."/>
            <person name="Malay A.D."/>
            <person name="Moran D.A.P."/>
            <person name="Tomita M."/>
            <person name="Numata K."/>
            <person name="Arakawa K."/>
        </authorList>
    </citation>
    <scope>NUCLEOTIDE SEQUENCE</scope>
</reference>
<dbReference type="Proteomes" id="UP000887159">
    <property type="component" value="Unassembled WGS sequence"/>
</dbReference>
<accession>A0A8X6T8J9</accession>